<dbReference type="SMART" id="SM00184">
    <property type="entry name" value="RING"/>
    <property type="match status" value="1"/>
</dbReference>
<evidence type="ECO:0000256" key="5">
    <source>
        <dbReference type="SAM" id="Coils"/>
    </source>
</evidence>
<dbReference type="Proteomes" id="UP000772434">
    <property type="component" value="Unassembled WGS sequence"/>
</dbReference>
<evidence type="ECO:0000256" key="2">
    <source>
        <dbReference type="ARBA" id="ARBA00022771"/>
    </source>
</evidence>
<dbReference type="InterPro" id="IPR001841">
    <property type="entry name" value="Znf_RING"/>
</dbReference>
<dbReference type="GO" id="GO:0051865">
    <property type="term" value="P:protein autoubiquitination"/>
    <property type="evidence" value="ECO:0007669"/>
    <property type="project" value="TreeGrafter"/>
</dbReference>
<accession>A0A9P5UGW0</accession>
<evidence type="ECO:0000259" key="7">
    <source>
        <dbReference type="PROSITE" id="PS50089"/>
    </source>
</evidence>
<gene>
    <name evidence="8" type="ORF">BDP27DRAFT_1310458</name>
</gene>
<dbReference type="InterPro" id="IPR027370">
    <property type="entry name" value="Znf-RING_euk"/>
</dbReference>
<dbReference type="GO" id="GO:0008270">
    <property type="term" value="F:zinc ion binding"/>
    <property type="evidence" value="ECO:0007669"/>
    <property type="project" value="UniProtKB-KW"/>
</dbReference>
<dbReference type="InterPro" id="IPR047126">
    <property type="entry name" value="RNF141-like"/>
</dbReference>
<dbReference type="OrthoDB" id="6105938at2759"/>
<protein>
    <recommendedName>
        <fullName evidence="7">RING-type domain-containing protein</fullName>
    </recommendedName>
</protein>
<evidence type="ECO:0000256" key="6">
    <source>
        <dbReference type="SAM" id="MobiDB-lite"/>
    </source>
</evidence>
<sequence length="558" mass="61945">MDTARRNPPSLNQNPTRRPKTISRKASVDNSSSNVGSSRRSKSRSPSRGARQDPFAALNASMSATKLSSGSRSSKGTSTGSVRQSGVSSQDIDMLSDAGQRVKLTVLQRAHDSRPNTPASGPSGAQKRDKGKERQSKPHGAVPETSFSGPLAAAEFDRMRREIESLKSTVSEQKRSVKKQTKKIEDLKAEVASGKAVRDEQDAQIKLLKAKDHHSEELLTTIETSLTCNICMEILTKPFSLSPCGHTFCLQDLQEWFRKAPPTDDDMDLDMDDTEYYLKHRSKTCPACRAIIVGRPLPVYIVNNIIGAVQKSKLTATGDGATSRRSNSPYVSEDPWEGLFPNGSEYEEDEEDEEDEGMEFGLLYSDSADSEMDVQYESEEYDSNGEPDEEEGSAAEEEGGENVDPDDYSDEDDDTFILPQWEPPYYDVGPISEVGLQRQLIRRGCPPWLSTTYRMRYSHNNGLIAHLNSLDPDDVGLPLHGSTNRMHRLFLGWNIPGTDETFSEDSGRLFIIQLLEEFKAHASRFSVNERPNGCLDVRVLVSADSVNTYHTTDSEVWG</sequence>
<dbReference type="Gene3D" id="3.30.40.10">
    <property type="entry name" value="Zinc/RING finger domain, C3HC4 (zinc finger)"/>
    <property type="match status" value="1"/>
</dbReference>
<keyword evidence="1" id="KW-0479">Metal-binding</keyword>
<dbReference type="Pfam" id="PF26609">
    <property type="entry name" value="DUF8191"/>
    <property type="match status" value="1"/>
</dbReference>
<dbReference type="AlphaFoldDB" id="A0A9P5UGW0"/>
<organism evidence="8 9">
    <name type="scientific">Rhodocollybia butyracea</name>
    <dbReference type="NCBI Taxonomy" id="206335"/>
    <lineage>
        <taxon>Eukaryota</taxon>
        <taxon>Fungi</taxon>
        <taxon>Dikarya</taxon>
        <taxon>Basidiomycota</taxon>
        <taxon>Agaricomycotina</taxon>
        <taxon>Agaricomycetes</taxon>
        <taxon>Agaricomycetidae</taxon>
        <taxon>Agaricales</taxon>
        <taxon>Marasmiineae</taxon>
        <taxon>Omphalotaceae</taxon>
        <taxon>Rhodocollybia</taxon>
    </lineage>
</organism>
<dbReference type="GO" id="GO:0004842">
    <property type="term" value="F:ubiquitin-protein transferase activity"/>
    <property type="evidence" value="ECO:0007669"/>
    <property type="project" value="TreeGrafter"/>
</dbReference>
<keyword evidence="5" id="KW-0175">Coiled coil</keyword>
<feature type="region of interest" description="Disordered" evidence="6">
    <location>
        <begin position="372"/>
        <end position="415"/>
    </location>
</feature>
<feature type="compositionally biased region" description="Polar residues" evidence="6">
    <location>
        <begin position="82"/>
        <end position="91"/>
    </location>
</feature>
<name>A0A9P5UGW0_9AGAR</name>
<feature type="compositionally biased region" description="Low complexity" evidence="6">
    <location>
        <begin position="28"/>
        <end position="38"/>
    </location>
</feature>
<keyword evidence="9" id="KW-1185">Reference proteome</keyword>
<feature type="domain" description="RING-type" evidence="7">
    <location>
        <begin position="228"/>
        <end position="289"/>
    </location>
</feature>
<feature type="compositionally biased region" description="Acidic residues" evidence="6">
    <location>
        <begin position="345"/>
        <end position="356"/>
    </location>
</feature>
<dbReference type="Pfam" id="PF13445">
    <property type="entry name" value="zf-RING_UBOX"/>
    <property type="match status" value="1"/>
</dbReference>
<keyword evidence="2 4" id="KW-0863">Zinc-finger</keyword>
<proteinExistence type="predicted"/>
<feature type="region of interest" description="Disordered" evidence="6">
    <location>
        <begin position="314"/>
        <end position="356"/>
    </location>
</feature>
<feature type="compositionally biased region" description="Basic and acidic residues" evidence="6">
    <location>
        <begin position="126"/>
        <end position="136"/>
    </location>
</feature>
<evidence type="ECO:0000256" key="3">
    <source>
        <dbReference type="ARBA" id="ARBA00022833"/>
    </source>
</evidence>
<feature type="compositionally biased region" description="Low complexity" evidence="6">
    <location>
        <begin position="63"/>
        <end position="81"/>
    </location>
</feature>
<reference evidence="8" key="1">
    <citation type="submission" date="2020-11" db="EMBL/GenBank/DDBJ databases">
        <authorList>
            <consortium name="DOE Joint Genome Institute"/>
            <person name="Ahrendt S."/>
            <person name="Riley R."/>
            <person name="Andreopoulos W."/>
            <person name="Labutti K."/>
            <person name="Pangilinan J."/>
            <person name="Ruiz-Duenas F.J."/>
            <person name="Barrasa J.M."/>
            <person name="Sanchez-Garcia M."/>
            <person name="Camarero S."/>
            <person name="Miyauchi S."/>
            <person name="Serrano A."/>
            <person name="Linde D."/>
            <person name="Babiker R."/>
            <person name="Drula E."/>
            <person name="Ayuso-Fernandez I."/>
            <person name="Pacheco R."/>
            <person name="Padilla G."/>
            <person name="Ferreira P."/>
            <person name="Barriuso J."/>
            <person name="Kellner H."/>
            <person name="Castanera R."/>
            <person name="Alfaro M."/>
            <person name="Ramirez L."/>
            <person name="Pisabarro A.G."/>
            <person name="Kuo A."/>
            <person name="Tritt A."/>
            <person name="Lipzen A."/>
            <person name="He G."/>
            <person name="Yan M."/>
            <person name="Ng V."/>
            <person name="Cullen D."/>
            <person name="Martin F."/>
            <person name="Rosso M.-N."/>
            <person name="Henrissat B."/>
            <person name="Hibbett D."/>
            <person name="Martinez A.T."/>
            <person name="Grigoriev I.V."/>
        </authorList>
    </citation>
    <scope>NUCLEOTIDE SEQUENCE</scope>
    <source>
        <strain evidence="8">AH 40177</strain>
    </source>
</reference>
<evidence type="ECO:0000256" key="1">
    <source>
        <dbReference type="ARBA" id="ARBA00022723"/>
    </source>
</evidence>
<feature type="coiled-coil region" evidence="5">
    <location>
        <begin position="156"/>
        <end position="190"/>
    </location>
</feature>
<dbReference type="PANTHER" id="PTHR12109:SF3">
    <property type="entry name" value="RING FINGER PROTEIN 141"/>
    <property type="match status" value="1"/>
</dbReference>
<dbReference type="SUPFAM" id="SSF57850">
    <property type="entry name" value="RING/U-box"/>
    <property type="match status" value="1"/>
</dbReference>
<dbReference type="PANTHER" id="PTHR12109">
    <property type="entry name" value="RING FINGER PROTEIN 141-RELATED"/>
    <property type="match status" value="1"/>
</dbReference>
<comment type="caution">
    <text evidence="8">The sequence shown here is derived from an EMBL/GenBank/DDBJ whole genome shotgun (WGS) entry which is preliminary data.</text>
</comment>
<dbReference type="EMBL" id="JADNRY010000002">
    <property type="protein sequence ID" value="KAF9077943.1"/>
    <property type="molecule type" value="Genomic_DNA"/>
</dbReference>
<evidence type="ECO:0000313" key="9">
    <source>
        <dbReference type="Proteomes" id="UP000772434"/>
    </source>
</evidence>
<feature type="region of interest" description="Disordered" evidence="6">
    <location>
        <begin position="1"/>
        <end position="151"/>
    </location>
</feature>
<dbReference type="InterPro" id="IPR013083">
    <property type="entry name" value="Znf_RING/FYVE/PHD"/>
</dbReference>
<keyword evidence="3" id="KW-0862">Zinc</keyword>
<evidence type="ECO:0000313" key="8">
    <source>
        <dbReference type="EMBL" id="KAF9077943.1"/>
    </source>
</evidence>
<evidence type="ECO:0000256" key="4">
    <source>
        <dbReference type="PROSITE-ProRule" id="PRU00175"/>
    </source>
</evidence>
<dbReference type="PROSITE" id="PS50089">
    <property type="entry name" value="ZF_RING_2"/>
    <property type="match status" value="1"/>
</dbReference>
<dbReference type="InterPro" id="IPR058504">
    <property type="entry name" value="DUF8191"/>
</dbReference>